<keyword evidence="6" id="KW-0675">Receptor</keyword>
<evidence type="ECO:0000256" key="4">
    <source>
        <dbReference type="ARBA" id="ARBA00022989"/>
    </source>
</evidence>
<evidence type="ECO:0000256" key="7">
    <source>
        <dbReference type="ARBA" id="ARBA00023180"/>
    </source>
</evidence>
<keyword evidence="5 8" id="KW-0472">Membrane</keyword>
<evidence type="ECO:0000256" key="1">
    <source>
        <dbReference type="ARBA" id="ARBA00004651"/>
    </source>
</evidence>
<dbReference type="SUPFAM" id="SSF53850">
    <property type="entry name" value="Periplasmic binding protein-like II"/>
    <property type="match status" value="1"/>
</dbReference>
<organism evidence="9 10">
    <name type="scientific">Periplaneta americana</name>
    <name type="common">American cockroach</name>
    <name type="synonym">Blatta americana</name>
    <dbReference type="NCBI Taxonomy" id="6978"/>
    <lineage>
        <taxon>Eukaryota</taxon>
        <taxon>Metazoa</taxon>
        <taxon>Ecdysozoa</taxon>
        <taxon>Arthropoda</taxon>
        <taxon>Hexapoda</taxon>
        <taxon>Insecta</taxon>
        <taxon>Pterygota</taxon>
        <taxon>Neoptera</taxon>
        <taxon>Polyneoptera</taxon>
        <taxon>Dictyoptera</taxon>
        <taxon>Blattodea</taxon>
        <taxon>Blattoidea</taxon>
        <taxon>Blattidae</taxon>
        <taxon>Blattinae</taxon>
        <taxon>Periplaneta</taxon>
    </lineage>
</organism>
<accession>A0ABQ8SED1</accession>
<sequence>MERSLTLVSERVGVGEVGNKRNAQLSLRATMCSRAKFLQPLEYTVMLFSVDGIGDSEMVFGEMRLRIRHILPDIRLTVGENVGKNPIRKILKDREFTPEAPRKSAVAMFRFITGHDSISVTIGFIVLCLLEQNDAKSPYDRELNQCIRDCATKIIQQYFAKDCALVLSVSTSTNITENVGHFFNKLHHQSQWTDSEDDLLKQLHVLNERTFVVSTPTGIFRKPHKSTDWDTHNDDQHRYYVLIIQQEDIKETLLDLRRQLKQLQSFSAWNPRARFMILVNIELNYSALLETLWHWLLLNSVILIPNLTNLVSRHKDITCAVDIVTHFPYQLHYGAFGETVLLDTYITRASGGYFLQNNNLFPEKIPKDMNEYPFRVSVGQLPPFTMYYSRIEGNANITDVSGIEKGILECLAQKMNLSLKLSIVYGDSPWGILVNETWTGLKGDILYNRSDAAISGWIQNLEAHLLFDESMSYFMDRIALYVPRSKQLSRWMSVSRVFHPRTWIALLFSILLAAVVFRLLSSPFDARHYTSIAQCLSSSWSMLLGVSVVELPLSIPLRIFILSWVMYSMAISTIFQTFMTSYFVNPGFEYQVSNVEDLKDANFQYLFQVFYDNFLGDEMLTLLNPRVQCNSPLSCFKYAVNGTMKVLLTSRFVFPYIAEGLMVRERHRILFPFKDDMLQTPIVMILKKGYPLRDTFDNIIIRMIEGGLVRKFMNDIVYTKYLKDGISFLSDSEISYIPLSVTNLYSSFVLLFLGLGLSSLIMVMEVTYVRYTK</sequence>
<evidence type="ECO:0000313" key="10">
    <source>
        <dbReference type="Proteomes" id="UP001148838"/>
    </source>
</evidence>
<feature type="transmembrane region" description="Helical" evidence="8">
    <location>
        <begin position="744"/>
        <end position="764"/>
    </location>
</feature>
<evidence type="ECO:0000256" key="2">
    <source>
        <dbReference type="ARBA" id="ARBA00022475"/>
    </source>
</evidence>
<evidence type="ECO:0000256" key="6">
    <source>
        <dbReference type="ARBA" id="ARBA00023170"/>
    </source>
</evidence>
<dbReference type="Gene3D" id="1.10.287.70">
    <property type="match status" value="1"/>
</dbReference>
<dbReference type="Proteomes" id="UP001148838">
    <property type="component" value="Unassembled WGS sequence"/>
</dbReference>
<evidence type="ECO:0000256" key="3">
    <source>
        <dbReference type="ARBA" id="ARBA00022692"/>
    </source>
</evidence>
<keyword evidence="7" id="KW-0325">Glycoprotein</keyword>
<evidence type="ECO:0000256" key="5">
    <source>
        <dbReference type="ARBA" id="ARBA00023136"/>
    </source>
</evidence>
<gene>
    <name evidence="9" type="ORF">ANN_20911</name>
</gene>
<evidence type="ECO:0000313" key="9">
    <source>
        <dbReference type="EMBL" id="KAJ4432293.1"/>
    </source>
</evidence>
<feature type="transmembrane region" description="Helical" evidence="8">
    <location>
        <begin position="502"/>
        <end position="520"/>
    </location>
</feature>
<keyword evidence="10" id="KW-1185">Reference proteome</keyword>
<reference evidence="9 10" key="1">
    <citation type="journal article" date="2022" name="Allergy">
        <title>Genome assembly and annotation of Periplaneta americana reveal a comprehensive cockroach allergen profile.</title>
        <authorList>
            <person name="Wang L."/>
            <person name="Xiong Q."/>
            <person name="Saelim N."/>
            <person name="Wang L."/>
            <person name="Nong W."/>
            <person name="Wan A.T."/>
            <person name="Shi M."/>
            <person name="Liu X."/>
            <person name="Cao Q."/>
            <person name="Hui J.H.L."/>
            <person name="Sookrung N."/>
            <person name="Leung T.F."/>
            <person name="Tungtrongchitr A."/>
            <person name="Tsui S.K.W."/>
        </authorList>
    </citation>
    <scope>NUCLEOTIDE SEQUENCE [LARGE SCALE GENOMIC DNA]</scope>
    <source>
        <strain evidence="9">PWHHKU_190912</strain>
    </source>
</reference>
<dbReference type="Gene3D" id="3.40.190.10">
    <property type="entry name" value="Periplasmic binding protein-like II"/>
    <property type="match status" value="1"/>
</dbReference>
<comment type="subcellular location">
    <subcellularLocation>
        <location evidence="1">Cell membrane</location>
        <topology evidence="1">Multi-pass membrane protein</topology>
    </subcellularLocation>
</comment>
<name>A0ABQ8SED1_PERAM</name>
<protein>
    <submittedName>
        <fullName evidence="9">Uncharacterized protein</fullName>
    </submittedName>
</protein>
<dbReference type="PANTHER" id="PTHR42643:SF30">
    <property type="entry name" value="IONOTROPIC RECEPTOR 40A-RELATED"/>
    <property type="match status" value="1"/>
</dbReference>
<keyword evidence="4 8" id="KW-1133">Transmembrane helix</keyword>
<evidence type="ECO:0000256" key="8">
    <source>
        <dbReference type="SAM" id="Phobius"/>
    </source>
</evidence>
<keyword evidence="2" id="KW-1003">Cell membrane</keyword>
<comment type="caution">
    <text evidence="9">The sequence shown here is derived from an EMBL/GenBank/DDBJ whole genome shotgun (WGS) entry which is preliminary data.</text>
</comment>
<dbReference type="EMBL" id="JAJSOF020000029">
    <property type="protein sequence ID" value="KAJ4432293.1"/>
    <property type="molecule type" value="Genomic_DNA"/>
</dbReference>
<dbReference type="InterPro" id="IPR052192">
    <property type="entry name" value="Insect_Ionotropic_Sensory_Rcpt"/>
</dbReference>
<dbReference type="PANTHER" id="PTHR42643">
    <property type="entry name" value="IONOTROPIC RECEPTOR 20A-RELATED"/>
    <property type="match status" value="1"/>
</dbReference>
<keyword evidence="3 8" id="KW-0812">Transmembrane</keyword>
<proteinExistence type="predicted"/>